<dbReference type="InterPro" id="IPR058746">
    <property type="entry name" value="Znf_RING-type_Topors"/>
</dbReference>
<feature type="compositionally biased region" description="Basic residues" evidence="17">
    <location>
        <begin position="908"/>
        <end position="932"/>
    </location>
</feature>
<reference evidence="21" key="4">
    <citation type="journal article" date="2015" name="Nat. Commun.">
        <title>RFX transcription factors are essential for hearing in mice.</title>
        <authorList>
            <person name="Elkon R."/>
            <person name="Milon B."/>
            <person name="Morrison L."/>
            <person name="Shah M."/>
            <person name="Vijayakumar S."/>
            <person name="Racherla M."/>
            <person name="Leitch C.C."/>
            <person name="Silipino L."/>
            <person name="Hadi S."/>
            <person name="Weiss-Gayet M."/>
            <person name="Barras E."/>
            <person name="Schmid C.D."/>
            <person name="Ait-Lounis A."/>
            <person name="Barnes A."/>
            <person name="Song Y."/>
            <person name="Eisenman D.J."/>
            <person name="Eliyahu E."/>
            <person name="Frolenkov G.I."/>
            <person name="Strome S.E."/>
            <person name="Durand B."/>
            <person name="Zaghloul N.A."/>
            <person name="Jones S.M."/>
            <person name="Reith W."/>
            <person name="Hertzano R."/>
        </authorList>
    </citation>
    <scope>NUCLEOTIDE SEQUENCE</scope>
    <source>
        <strain evidence="21">Tuebingen</strain>
    </source>
</reference>
<dbReference type="GO" id="GO:0061630">
    <property type="term" value="F:ubiquitin protein ligase activity"/>
    <property type="evidence" value="ECO:0000318"/>
    <property type="project" value="GO_Central"/>
</dbReference>
<dbReference type="GO" id="GO:0032391">
    <property type="term" value="C:photoreceptor connecting cilium"/>
    <property type="evidence" value="ECO:0007669"/>
    <property type="project" value="UniProtKB-ARBA"/>
</dbReference>
<evidence type="ECO:0000256" key="17">
    <source>
        <dbReference type="SAM" id="MobiDB-lite"/>
    </source>
</evidence>
<evidence type="ECO:0000256" key="1">
    <source>
        <dbReference type="ARBA" id="ARBA00000900"/>
    </source>
</evidence>
<dbReference type="Bgee" id="ENSDARG00000037260">
    <property type="expression patterns" value="Expressed in mature ovarian follicle and 27 other cell types or tissues"/>
</dbReference>
<dbReference type="InterPro" id="IPR013083">
    <property type="entry name" value="Znf_RING/FYVE/PHD"/>
</dbReference>
<dbReference type="STRING" id="7955.ENSDARP00000093155"/>
<reference evidence="21" key="1">
    <citation type="journal article" date="2011" name="Hum. Mol. Genet.">
        <title>TOPORS, implicated in retinal degeneration, is a cilia-centrosomal protein.</title>
        <authorList>
            <person name="Chakarova C.F."/>
            <person name="Khanna H."/>
            <person name="Shah A.Z."/>
            <person name="Patil S.B."/>
            <person name="Sedmak T."/>
            <person name="Murga-Zamalloa C.A."/>
            <person name="Papaioannou M.G."/>
            <person name="Nagel-Wolfrum K."/>
            <person name="Lopez I."/>
            <person name="Munro P."/>
            <person name="Cheetham M."/>
            <person name="Koenekoop R.K."/>
            <person name="Rios R.M."/>
            <person name="Matter K."/>
            <person name="Wolfrum U."/>
            <person name="Swaroop A."/>
            <person name="Bhattacharya S.S."/>
        </authorList>
    </citation>
    <scope>NUCLEOTIDE SEQUENCE</scope>
    <source>
        <strain evidence="21">Tuebingen</strain>
    </source>
</reference>
<evidence type="ECO:0000256" key="12">
    <source>
        <dbReference type="ARBA" id="ARBA00076940"/>
    </source>
</evidence>
<dbReference type="Gene3D" id="3.30.40.10">
    <property type="entry name" value="Zinc/RING finger domain, C3HC4 (zinc finger)"/>
    <property type="match status" value="1"/>
</dbReference>
<evidence type="ECO:0000256" key="14">
    <source>
        <dbReference type="ARBA" id="ARBA00079184"/>
    </source>
</evidence>
<evidence type="ECO:0000256" key="9">
    <source>
        <dbReference type="ARBA" id="ARBA00023163"/>
    </source>
</evidence>
<dbReference type="ZFIN" id="ZDB-GENE-030131-6401">
    <property type="gene designation" value="toporsa"/>
</dbReference>
<feature type="region of interest" description="Disordered" evidence="17">
    <location>
        <begin position="976"/>
        <end position="999"/>
    </location>
</feature>
<reference evidence="21 22" key="6">
    <citation type="submission" date="2025-04" db="UniProtKB">
        <authorList>
            <consortium name="RefSeq"/>
        </authorList>
    </citation>
    <scope>IDENTIFICATION</scope>
    <source>
        <strain evidence="21 22">Tuebingen</strain>
    </source>
</reference>
<dbReference type="HOGENOM" id="CLU_012046_0_0_1"/>
<reference evidence="19 20" key="3">
    <citation type="journal article" date="2013" name="Nature">
        <title>The zebrafish reference genome sequence and its relationship to the human genome.</title>
        <authorList>
            <consortium name="Genome Reference Consortium Zebrafish"/>
            <person name="Howe K."/>
            <person name="Clark M.D."/>
            <person name="Torroja C.F."/>
            <person name="Torrance J."/>
            <person name="Berthelot C."/>
            <person name="Muffato M."/>
            <person name="Collins J.E."/>
            <person name="Humphray S."/>
            <person name="McLaren K."/>
            <person name="Matthews L."/>
            <person name="McLaren S."/>
            <person name="Sealy I."/>
            <person name="Caccamo M."/>
            <person name="Churcher C."/>
            <person name="Scott C."/>
            <person name="Barrett J.C."/>
            <person name="Koch R."/>
            <person name="Rauch G.J."/>
            <person name="White S."/>
            <person name="Chow W."/>
            <person name="Kilian B."/>
            <person name="Quintais L.T."/>
            <person name="Guerra-Assuncao J.A."/>
            <person name="Zhou Y."/>
            <person name="Gu Y."/>
            <person name="Yen J."/>
            <person name="Vogel J.H."/>
            <person name="Eyre T."/>
            <person name="Redmond S."/>
            <person name="Banerjee R."/>
            <person name="Chi J."/>
            <person name="Fu B."/>
            <person name="Langley E."/>
            <person name="Maguire S.F."/>
            <person name="Laird G.K."/>
            <person name="Lloyd D."/>
            <person name="Kenyon E."/>
            <person name="Donaldson S."/>
            <person name="Sehra H."/>
            <person name="Almeida-King J."/>
            <person name="Loveland J."/>
            <person name="Trevanion S."/>
            <person name="Jones M."/>
            <person name="Quail M."/>
            <person name="Willey D."/>
            <person name="Hunt A."/>
            <person name="Burton J."/>
            <person name="Sims S."/>
            <person name="McLay K."/>
            <person name="Plumb B."/>
            <person name="Davis J."/>
            <person name="Clee C."/>
            <person name="Oliver K."/>
            <person name="Clark R."/>
            <person name="Riddle C."/>
            <person name="Elliot D."/>
            <person name="Eliott D."/>
            <person name="Threadgold G."/>
            <person name="Harden G."/>
            <person name="Ware D."/>
            <person name="Begum S."/>
            <person name="Mortimore B."/>
            <person name="Mortimer B."/>
            <person name="Kerry G."/>
            <person name="Heath P."/>
            <person name="Phillimore B."/>
            <person name="Tracey A."/>
            <person name="Corby N."/>
            <person name="Dunn M."/>
            <person name="Johnson C."/>
            <person name="Wood J."/>
            <person name="Clark S."/>
            <person name="Pelan S."/>
            <person name="Griffiths G."/>
            <person name="Smith M."/>
            <person name="Glithero R."/>
            <person name="Howden P."/>
            <person name="Barker N."/>
            <person name="Lloyd C."/>
            <person name="Stevens C."/>
            <person name="Harley J."/>
            <person name="Holt K."/>
            <person name="Panagiotidis G."/>
            <person name="Lovell J."/>
            <person name="Beasley H."/>
            <person name="Henderson C."/>
            <person name="Gordon D."/>
            <person name="Auger K."/>
            <person name="Wright D."/>
            <person name="Collins J."/>
            <person name="Raisen C."/>
            <person name="Dyer L."/>
            <person name="Leung K."/>
            <person name="Robertson L."/>
            <person name="Ambridge K."/>
            <person name="Leongamornlert D."/>
            <person name="McGuire S."/>
            <person name="Gilderthorp R."/>
            <person name="Griffiths C."/>
            <person name="Manthravadi D."/>
            <person name="Nichol S."/>
            <person name="Barker G."/>
            <person name="Whitehead S."/>
            <person name="Kay M."/>
            <person name="Brown J."/>
            <person name="Murnane C."/>
            <person name="Gray E."/>
            <person name="Humphries M."/>
            <person name="Sycamore N."/>
            <person name="Barker D."/>
            <person name="Saunders D."/>
            <person name="Wallis J."/>
            <person name="Babbage A."/>
            <person name="Hammond S."/>
            <person name="Mashreghi-Mohammadi M."/>
            <person name="Barr L."/>
            <person name="Martin S."/>
            <person name="Wray P."/>
            <person name="Ellington A."/>
            <person name="Matthews N."/>
            <person name="Ellwood M."/>
            <person name="Woodmansey R."/>
            <person name="Clark G."/>
            <person name="Cooper J."/>
            <person name="Cooper J."/>
            <person name="Tromans A."/>
            <person name="Grafham D."/>
            <person name="Skuce C."/>
            <person name="Pandian R."/>
            <person name="Andrews R."/>
            <person name="Harrison E."/>
            <person name="Kimberley A."/>
            <person name="Garnett J."/>
            <person name="Fosker N."/>
            <person name="Hall R."/>
            <person name="Garner P."/>
            <person name="Kelly D."/>
            <person name="Bird C."/>
            <person name="Palmer S."/>
            <person name="Gehring I."/>
            <person name="Berger A."/>
            <person name="Dooley C.M."/>
            <person name="Ersan-Urun Z."/>
            <person name="Eser C."/>
            <person name="Geiger H."/>
            <person name="Geisler M."/>
            <person name="Karotki L."/>
            <person name="Kirn A."/>
            <person name="Konantz J."/>
            <person name="Konantz M."/>
            <person name="Oberlander M."/>
            <person name="Rudolph-Geiger S."/>
            <person name="Teucke M."/>
            <person name="Lanz C."/>
            <person name="Raddatz G."/>
            <person name="Osoegawa K."/>
            <person name="Zhu B."/>
            <person name="Rapp A."/>
            <person name="Widaa S."/>
            <person name="Langford C."/>
            <person name="Yang F."/>
            <person name="Schuster S.C."/>
            <person name="Carter N.P."/>
            <person name="Harrow J."/>
            <person name="Ning Z."/>
            <person name="Herrero J."/>
            <person name="Searle S.M."/>
            <person name="Enright A."/>
            <person name="Geisler R."/>
            <person name="Plasterk R.H."/>
            <person name="Lee C."/>
            <person name="Westerfield M."/>
            <person name="de Jong P.J."/>
            <person name="Zon L.I."/>
            <person name="Postlethwait J.H."/>
            <person name="Nusslein-Volhard C."/>
            <person name="Hubbard T.J."/>
            <person name="Roest Crollius H."/>
            <person name="Rogers J."/>
            <person name="Stemple D.L."/>
        </authorList>
    </citation>
    <scope>NUCLEOTIDE SEQUENCE [LARGE SCALE GENOMIC DNA]</scope>
    <source>
        <strain evidence="19">Tuebingen</strain>
    </source>
</reference>
<keyword evidence="7" id="KW-0862">Zinc</keyword>
<evidence type="ECO:0000259" key="18">
    <source>
        <dbReference type="PROSITE" id="PS50089"/>
    </source>
</evidence>
<dbReference type="PANTHER" id="PTHR46077">
    <property type="entry name" value="E3 UBIQUITIN-PROTEIN LIGASE TOPORS"/>
    <property type="match status" value="1"/>
</dbReference>
<dbReference type="CTD" id="324197"/>
<feature type="compositionally biased region" description="Low complexity" evidence="17">
    <location>
        <begin position="299"/>
        <end position="312"/>
    </location>
</feature>
<evidence type="ECO:0000256" key="13">
    <source>
        <dbReference type="ARBA" id="ARBA00079040"/>
    </source>
</evidence>
<dbReference type="FunFam" id="3.30.40.10:FF:000136">
    <property type="entry name" value="E3 ubiquitin-protein ligase Topors"/>
    <property type="match status" value="1"/>
</dbReference>
<dbReference type="AGR" id="ZFIN:ZDB-GENE-030131-6401"/>
<feature type="compositionally biased region" description="Low complexity" evidence="17">
    <location>
        <begin position="729"/>
        <end position="745"/>
    </location>
</feature>
<feature type="compositionally biased region" description="Basic and acidic residues" evidence="17">
    <location>
        <begin position="898"/>
        <end position="907"/>
    </location>
</feature>
<accession>A0A8M1P6B6</accession>
<dbReference type="GO" id="GO:0010842">
    <property type="term" value="P:retina layer formation"/>
    <property type="evidence" value="ECO:0000315"/>
    <property type="project" value="BHF-UCL"/>
</dbReference>
<dbReference type="PaxDb" id="7955-ENSDARP00000109693"/>
<evidence type="ECO:0000256" key="8">
    <source>
        <dbReference type="ARBA" id="ARBA00023015"/>
    </source>
</evidence>
<dbReference type="InterPro" id="IPR017907">
    <property type="entry name" value="Znf_RING_CS"/>
</dbReference>
<evidence type="ECO:0000256" key="10">
    <source>
        <dbReference type="ARBA" id="ARBA00071236"/>
    </source>
</evidence>
<sequence>MASPQIKERPSGVVLNTISKGASPESKCPICLDHFKNISYLDVCLHKFCFCCIHEWSKNKAECPLCKQPFNSFYHTIKSEDDYKRFDLRPTENGSFGNMAGQRFRYRTTLTGDRRPVQRRTSPPPDHGIIFEGLRGSLPQRHNRDLHSMIRRLTVRQRRESEGRSLRSLQDQEVVKFRRALYRRGVQVQSVQDGGRTRETSAEFFKRNPACLHRLVPWLRRELTVLYGAHGSLVNIVQHIIMTLITRHNLDDQAVQHELRPFLLSHTEHFLHEFLSFARSPFNMEAYDQRAVYDLPRPSGESSSSENSVIAISEDESESLVSGAQDFATPRVTSSQTAWDDETPGPSYSSERSQVLPVHVRDSDSDSSVGEAVMPIAAVRHQDHPANPSTIQPEEDHSSSNDEDCVIIGYVKPVAERTPELVQLSSDSENSETEQNASPRNSQAPQHIRFISDSDASPTASQRPLRGPASSSRSFEDTSIQLRKNSKYDNTFSGSREGSSQSKRIHSSSHRKKQPLCKESKNKQRGEKETSRHSSSYWHSYSYYSHDNSRKAYTETSSSYTSYYRSVNDQFGSRSHGKRRCRDLLDRSRSRSNSRISQSNRRNRSRSRSNSRISRSNQRNRSHSRSNSGKSQSNRRNRSCSRSYSRTSPFNERNRRHSRSNSRKSQSNRHNRSCSRSYSRTSPFNERNRRHSRSNSRKSQSNRHNRSCSRSYSRTSPFNQRNRRHSRSNSRISQSSRQNRSLSRSNSRKGYSNRRNRNHSRSSSRVSQSSQRNRSHSRSNFRIKSSSYKSQDEKYQRSLSRSLYSNNDVRSRSRSSSRINTSSRQDRRRSRSSSRMNSSSSRQTSCHDKYGKKRMYKTKHHEKPSRQSSSKSVGDSDEVGGKKKKKKHTKRRKTRSPSIDDRSEGHSQRHHKRKKKHKKKSKRHNSKERTRKLSPVLITITTDSDGESADPSEPSTSSVCAIRSTVLIANMATEAFLDNEHQSTAGTENSSVGDAGNYP</sequence>
<accession>F6N9Q9</accession>
<feature type="domain" description="RING-type" evidence="18">
    <location>
        <begin position="28"/>
        <end position="67"/>
    </location>
</feature>
<keyword evidence="6" id="KW-0833">Ubl conjugation pathway</keyword>
<dbReference type="eggNOG" id="KOG4430">
    <property type="taxonomic scope" value="Eukaryota"/>
</dbReference>
<dbReference type="AlphaFoldDB" id="A0A8M1P6B6"/>
<evidence type="ECO:0000256" key="16">
    <source>
        <dbReference type="PROSITE-ProRule" id="PRU00175"/>
    </source>
</evidence>
<proteinExistence type="predicted"/>
<feature type="compositionally biased region" description="Polar residues" evidence="17">
    <location>
        <begin position="982"/>
        <end position="992"/>
    </location>
</feature>
<dbReference type="Pfam" id="PF26084">
    <property type="entry name" value="PWI_Topors"/>
    <property type="match status" value="1"/>
</dbReference>
<evidence type="ECO:0000256" key="15">
    <source>
        <dbReference type="ARBA" id="ARBA00082108"/>
    </source>
</evidence>
<evidence type="ECO:0000313" key="20">
    <source>
        <dbReference type="Proteomes" id="UP000000437"/>
    </source>
</evidence>
<feature type="compositionally biased region" description="Polar residues" evidence="17">
    <location>
        <begin position="708"/>
        <end position="718"/>
    </location>
</feature>
<feature type="compositionally biased region" description="Basic residues" evidence="17">
    <location>
        <begin position="503"/>
        <end position="515"/>
    </location>
</feature>
<name>A0A8M1P6B6_DANRE</name>
<feature type="compositionally biased region" description="Basic residues" evidence="17">
    <location>
        <begin position="751"/>
        <end position="762"/>
    </location>
</feature>
<keyword evidence="5 16" id="KW-0863">Zinc-finger</keyword>
<dbReference type="GeneID" id="324197"/>
<dbReference type="GeneTree" id="ENSGT00530000064170"/>
<evidence type="ECO:0000256" key="6">
    <source>
        <dbReference type="ARBA" id="ARBA00022786"/>
    </source>
</evidence>
<feature type="compositionally biased region" description="Low complexity" evidence="17">
    <location>
        <begin position="763"/>
        <end position="772"/>
    </location>
</feature>
<keyword evidence="9" id="KW-0804">Transcription</keyword>
<dbReference type="InterPro" id="IPR001841">
    <property type="entry name" value="Znf_RING"/>
</dbReference>
<feature type="compositionally biased region" description="Polar residues" evidence="17">
    <location>
        <begin position="674"/>
        <end position="685"/>
    </location>
</feature>
<feature type="compositionally biased region" description="Polar residues" evidence="17">
    <location>
        <begin position="469"/>
        <end position="498"/>
    </location>
</feature>
<dbReference type="GO" id="GO:0000209">
    <property type="term" value="P:protein polyubiquitination"/>
    <property type="evidence" value="ECO:0000318"/>
    <property type="project" value="GO_Central"/>
</dbReference>
<feature type="compositionally biased region" description="Low complexity" evidence="17">
    <location>
        <begin position="814"/>
        <end position="823"/>
    </location>
</feature>
<dbReference type="Ensembl" id="ENSDART00000102379.5">
    <property type="protein sequence ID" value="ENSDARP00000093155.4"/>
    <property type="gene ID" value="ENSDARG00000037260.8"/>
</dbReference>
<dbReference type="GO" id="GO:0006513">
    <property type="term" value="P:protein monoubiquitination"/>
    <property type="evidence" value="ECO:0000318"/>
    <property type="project" value="GO_Central"/>
</dbReference>
<feature type="compositionally biased region" description="Low complexity" evidence="17">
    <location>
        <begin position="591"/>
        <end position="600"/>
    </location>
</feature>
<dbReference type="GO" id="GO:0035845">
    <property type="term" value="P:photoreceptor cell outer segment organization"/>
    <property type="evidence" value="ECO:0000315"/>
    <property type="project" value="BHF-UCL"/>
</dbReference>
<dbReference type="GO" id="GO:0008270">
    <property type="term" value="F:zinc ion binding"/>
    <property type="evidence" value="ECO:0007669"/>
    <property type="project" value="UniProtKB-KW"/>
</dbReference>
<dbReference type="SMART" id="SM00184">
    <property type="entry name" value="RING"/>
    <property type="match status" value="1"/>
</dbReference>
<keyword evidence="8" id="KW-0805">Transcription regulation</keyword>
<dbReference type="EC" id="2.3.2.27" evidence="2"/>
<dbReference type="SUPFAM" id="SSF57850">
    <property type="entry name" value="RING/U-box"/>
    <property type="match status" value="1"/>
</dbReference>
<feature type="compositionally biased region" description="Basic and acidic residues" evidence="17">
    <location>
        <begin position="516"/>
        <end position="532"/>
    </location>
</feature>
<dbReference type="GO" id="GO:0008630">
    <property type="term" value="P:intrinsic apoptotic signaling pathway in response to DNA damage"/>
    <property type="evidence" value="ECO:0007669"/>
    <property type="project" value="UniProtKB-ARBA"/>
</dbReference>
<feature type="compositionally biased region" description="Basic residues" evidence="17">
    <location>
        <begin position="882"/>
        <end position="895"/>
    </location>
</feature>
<dbReference type="GO" id="GO:0046549">
    <property type="term" value="P:retinal cone cell development"/>
    <property type="evidence" value="ECO:0000315"/>
    <property type="project" value="BHF-UCL"/>
</dbReference>
<accession>E7EXN7</accession>
<dbReference type="PROSITE" id="PS50089">
    <property type="entry name" value="ZF_RING_2"/>
    <property type="match status" value="1"/>
</dbReference>
<reference evidence="21" key="5">
    <citation type="journal article" date="2016" name="BMC Genomics">
        <title>Gene evolution and gene expression after whole genome duplication in fish: the PhyloFish database.</title>
        <authorList>
            <person name="Pasquier J."/>
            <person name="Cabau C."/>
            <person name="Nguyen T."/>
            <person name="Jouanno E."/>
            <person name="Severac D."/>
            <person name="Braasch I."/>
            <person name="Journot L."/>
            <person name="Pontarotti P."/>
            <person name="Klopp C."/>
            <person name="Postlethwait J.H."/>
            <person name="Guiguen Y."/>
            <person name="Bobe J."/>
        </authorList>
    </citation>
    <scope>NUCLEOTIDE SEQUENCE</scope>
    <source>
        <strain evidence="21">Tuebingen</strain>
    </source>
</reference>
<evidence type="ECO:0000256" key="7">
    <source>
        <dbReference type="ARBA" id="ARBA00022833"/>
    </source>
</evidence>
<feature type="region of interest" description="Disordered" evidence="17">
    <location>
        <begin position="569"/>
        <end position="958"/>
    </location>
</feature>
<dbReference type="SMR" id="A0A8M1P6B6"/>
<dbReference type="RefSeq" id="XP_021334958.1">
    <property type="nucleotide sequence ID" value="XM_021479283.2"/>
</dbReference>
<dbReference type="OrthoDB" id="365379at2759"/>
<keyword evidence="4" id="KW-0479">Metal-binding</keyword>
<keyword evidence="3" id="KW-0808">Transferase</keyword>
<dbReference type="Proteomes" id="UP000000437">
    <property type="component" value="Chromosome 1"/>
</dbReference>
<dbReference type="GO" id="GO:0046548">
    <property type="term" value="P:retinal rod cell development"/>
    <property type="evidence" value="ECO:0000315"/>
    <property type="project" value="BHF-UCL"/>
</dbReference>
<evidence type="ECO:0000256" key="2">
    <source>
        <dbReference type="ARBA" id="ARBA00012483"/>
    </source>
</evidence>
<feature type="compositionally biased region" description="Basic residues" evidence="17">
    <location>
        <begin position="850"/>
        <end position="863"/>
    </location>
</feature>
<dbReference type="InterPro" id="IPR058745">
    <property type="entry name" value="PWI_Topors"/>
</dbReference>
<evidence type="ECO:0000256" key="11">
    <source>
        <dbReference type="ARBA" id="ARBA00076856"/>
    </source>
</evidence>
<feature type="region of interest" description="Disordered" evidence="17">
    <location>
        <begin position="423"/>
        <end position="536"/>
    </location>
</feature>
<protein>
    <recommendedName>
        <fullName evidence="10">E3 ubiquitin-protein ligase Topors</fullName>
        <ecNumber evidence="2">2.3.2.27</ecNumber>
    </recommendedName>
    <alternativeName>
        <fullName evidence="11">RING-type E3 ubiquitin transferase Topors</fullName>
    </alternativeName>
    <alternativeName>
        <fullName evidence="13">SUMO1-protein E3 ligase Topors</fullName>
    </alternativeName>
    <alternativeName>
        <fullName evidence="12">Topoisomerase I-binding RING finger protein</fullName>
    </alternativeName>
    <alternativeName>
        <fullName evidence="14">Topoisomerase I-binding arginine/serine-rich protein</fullName>
    </alternativeName>
    <alternativeName>
        <fullName evidence="15">Tumor suppressor p53-binding protein 3</fullName>
    </alternativeName>
</protein>
<organism evidence="20 21">
    <name type="scientific">Danio rerio</name>
    <name type="common">Zebrafish</name>
    <name type="synonym">Brachydanio rerio</name>
    <dbReference type="NCBI Taxonomy" id="7955"/>
    <lineage>
        <taxon>Eukaryota</taxon>
        <taxon>Metazoa</taxon>
        <taxon>Chordata</taxon>
        <taxon>Craniata</taxon>
        <taxon>Vertebrata</taxon>
        <taxon>Euteleostomi</taxon>
        <taxon>Actinopterygii</taxon>
        <taxon>Neopterygii</taxon>
        <taxon>Teleostei</taxon>
        <taxon>Ostariophysi</taxon>
        <taxon>Cypriniformes</taxon>
        <taxon>Danionidae</taxon>
        <taxon>Danioninae</taxon>
        <taxon>Danio</taxon>
    </lineage>
</organism>
<gene>
    <name evidence="19 21 22 23" type="primary">toporsa</name>
    <name evidence="21 22" type="synonym">si:ch211-145b13.4</name>
    <name evidence="21 22" type="synonym">topors</name>
    <name evidence="21 22" type="synonym">wu:fc21e07</name>
</gene>
<dbReference type="PANTHER" id="PTHR46077:SF1">
    <property type="entry name" value="TOP1 BINDING ARGININE_SERINE RICH PROTEIN, E3 UBIQUITIN LIGASE"/>
    <property type="match status" value="1"/>
</dbReference>
<evidence type="ECO:0000313" key="19">
    <source>
        <dbReference type="Ensembl" id="ENSDARP00000093155"/>
    </source>
</evidence>
<feature type="region of interest" description="Disordered" evidence="17">
    <location>
        <begin position="296"/>
        <end position="369"/>
    </location>
</feature>
<dbReference type="RefSeq" id="NP_001292484.1">
    <property type="nucleotide sequence ID" value="NM_001305555.1"/>
</dbReference>
<feature type="compositionally biased region" description="Low complexity" evidence="17">
    <location>
        <begin position="833"/>
        <end position="844"/>
    </location>
</feature>
<evidence type="ECO:0000313" key="21">
    <source>
        <dbReference type="RefSeq" id="NP_001292484.1"/>
    </source>
</evidence>
<feature type="compositionally biased region" description="Basic residues" evidence="17">
    <location>
        <begin position="654"/>
        <end position="673"/>
    </location>
</feature>
<feature type="compositionally biased region" description="Polar residues" evidence="17">
    <location>
        <begin position="423"/>
        <end position="445"/>
    </location>
</feature>
<evidence type="ECO:0000256" key="5">
    <source>
        <dbReference type="ARBA" id="ARBA00022771"/>
    </source>
</evidence>
<keyword evidence="20" id="KW-1185">Reference proteome</keyword>
<dbReference type="GO" id="GO:0043066">
    <property type="term" value="P:negative regulation of apoptotic process"/>
    <property type="evidence" value="ECO:0000315"/>
    <property type="project" value="BHF-UCL"/>
</dbReference>
<dbReference type="OMA" id="DCVIVGF"/>
<dbReference type="Pfam" id="PF13923">
    <property type="entry name" value="zf-C3HC4_2"/>
    <property type="match status" value="1"/>
</dbReference>
<accession>E7F1A2</accession>
<comment type="catalytic activity">
    <reaction evidence="1">
        <text>S-ubiquitinyl-[E2 ubiquitin-conjugating enzyme]-L-cysteine + [acceptor protein]-L-lysine = [E2 ubiquitin-conjugating enzyme]-L-cysteine + N(6)-ubiquitinyl-[acceptor protein]-L-lysine.</text>
        <dbReference type="EC" id="2.3.2.27"/>
    </reaction>
</comment>
<reference evidence="19" key="2">
    <citation type="submission" date="2011-04" db="UniProtKB">
        <authorList>
            <consortium name="Ensembl"/>
        </authorList>
    </citation>
    <scope>IDENTIFICATION</scope>
    <source>
        <strain evidence="19">Tuebingen</strain>
    </source>
</reference>
<evidence type="ECO:0000256" key="3">
    <source>
        <dbReference type="ARBA" id="ARBA00022679"/>
    </source>
</evidence>
<dbReference type="KEGG" id="dre:324197"/>
<evidence type="ECO:0000256" key="4">
    <source>
        <dbReference type="ARBA" id="ARBA00022723"/>
    </source>
</evidence>
<dbReference type="PROSITE" id="PS00518">
    <property type="entry name" value="ZF_RING_1"/>
    <property type="match status" value="1"/>
</dbReference>
<evidence type="ECO:0000313" key="22">
    <source>
        <dbReference type="RefSeq" id="XP_021334958.1"/>
    </source>
</evidence>
<evidence type="ECO:0000313" key="23">
    <source>
        <dbReference type="ZFIN" id="ZDB-GENE-030131-6401"/>
    </source>
</evidence>
<feature type="compositionally biased region" description="Basic residues" evidence="17">
    <location>
        <begin position="688"/>
        <end position="707"/>
    </location>
</feature>
<dbReference type="CDD" id="cd16574">
    <property type="entry name" value="RING-HC_Topors"/>
    <property type="match status" value="1"/>
</dbReference>
<dbReference type="EMBL" id="BX323448">
    <property type="status" value="NOT_ANNOTATED_CDS"/>
    <property type="molecule type" value="Genomic_DNA"/>
</dbReference>